<organism evidence="1 2">
    <name type="scientific">Sclerotinia sclerotiorum (strain ATCC 18683 / 1980 / Ss-1)</name>
    <name type="common">White mold</name>
    <name type="synonym">Whetzelinia sclerotiorum</name>
    <dbReference type="NCBI Taxonomy" id="665079"/>
    <lineage>
        <taxon>Eukaryota</taxon>
        <taxon>Fungi</taxon>
        <taxon>Dikarya</taxon>
        <taxon>Ascomycota</taxon>
        <taxon>Pezizomycotina</taxon>
        <taxon>Leotiomycetes</taxon>
        <taxon>Helotiales</taxon>
        <taxon>Sclerotiniaceae</taxon>
        <taxon>Sclerotinia</taxon>
    </lineage>
</organism>
<evidence type="ECO:0000313" key="2">
    <source>
        <dbReference type="Proteomes" id="UP000001312"/>
    </source>
</evidence>
<dbReference type="InParanoid" id="A7ERI0"/>
<dbReference type="RefSeq" id="XP_001591308.1">
    <property type="nucleotide sequence ID" value="XM_001591258.1"/>
</dbReference>
<keyword evidence="2" id="KW-1185">Reference proteome</keyword>
<dbReference type="AlphaFoldDB" id="A7ERI0"/>
<evidence type="ECO:0000313" key="1">
    <source>
        <dbReference type="EMBL" id="EDN92072.1"/>
    </source>
</evidence>
<proteinExistence type="predicted"/>
<name>A7ERI0_SCLS1</name>
<reference evidence="2" key="1">
    <citation type="journal article" date="2011" name="PLoS Genet.">
        <title>Genomic analysis of the necrotrophic fungal pathogens Sclerotinia sclerotiorum and Botrytis cinerea.</title>
        <authorList>
            <person name="Amselem J."/>
            <person name="Cuomo C.A."/>
            <person name="van Kan J.A."/>
            <person name="Viaud M."/>
            <person name="Benito E.P."/>
            <person name="Couloux A."/>
            <person name="Coutinho P.M."/>
            <person name="de Vries R.P."/>
            <person name="Dyer P.S."/>
            <person name="Fillinger S."/>
            <person name="Fournier E."/>
            <person name="Gout L."/>
            <person name="Hahn M."/>
            <person name="Kohn L."/>
            <person name="Lapalu N."/>
            <person name="Plummer K.M."/>
            <person name="Pradier J.M."/>
            <person name="Quevillon E."/>
            <person name="Sharon A."/>
            <person name="Simon A."/>
            <person name="ten Have A."/>
            <person name="Tudzynski B."/>
            <person name="Tudzynski P."/>
            <person name="Wincker P."/>
            <person name="Andrew M."/>
            <person name="Anthouard V."/>
            <person name="Beever R.E."/>
            <person name="Beffa R."/>
            <person name="Benoit I."/>
            <person name="Bouzid O."/>
            <person name="Brault B."/>
            <person name="Chen Z."/>
            <person name="Choquer M."/>
            <person name="Collemare J."/>
            <person name="Cotton P."/>
            <person name="Danchin E.G."/>
            <person name="Da Silva C."/>
            <person name="Gautier A."/>
            <person name="Giraud C."/>
            <person name="Giraud T."/>
            <person name="Gonzalez C."/>
            <person name="Grossetete S."/>
            <person name="Guldener U."/>
            <person name="Henrissat B."/>
            <person name="Howlett B.J."/>
            <person name="Kodira C."/>
            <person name="Kretschmer M."/>
            <person name="Lappartient A."/>
            <person name="Leroch M."/>
            <person name="Levis C."/>
            <person name="Mauceli E."/>
            <person name="Neuveglise C."/>
            <person name="Oeser B."/>
            <person name="Pearson M."/>
            <person name="Poulain J."/>
            <person name="Poussereau N."/>
            <person name="Quesneville H."/>
            <person name="Rascle C."/>
            <person name="Schumacher J."/>
            <person name="Segurens B."/>
            <person name="Sexton A."/>
            <person name="Silva E."/>
            <person name="Sirven C."/>
            <person name="Soanes D.M."/>
            <person name="Talbot N.J."/>
            <person name="Templeton M."/>
            <person name="Yandava C."/>
            <person name="Yarden O."/>
            <person name="Zeng Q."/>
            <person name="Rollins J.A."/>
            <person name="Lebrun M.H."/>
            <person name="Dickman M."/>
        </authorList>
    </citation>
    <scope>NUCLEOTIDE SEQUENCE [LARGE SCALE GENOMIC DNA]</scope>
    <source>
        <strain evidence="2">ATCC 18683 / 1980 / Ss-1</strain>
    </source>
</reference>
<dbReference type="EMBL" id="CH476630">
    <property type="protein sequence ID" value="EDN92072.1"/>
    <property type="molecule type" value="Genomic_DNA"/>
</dbReference>
<dbReference type="GeneID" id="5487118"/>
<sequence>MSIGMSTGISIDISIGMDMRINIGMSINEKNDTGTSMDVENQSIQSDALSGLKKPNSTGMNAGSRYGVSVWGVGMGYGVSVMDPTTMGGSSVASNMLVDVDEMKKLITAPSGDMIKSLSFCNIGLEVRKIEARVDIIHWLIAHKNRKTQEFLIAILPAK</sequence>
<dbReference type="Proteomes" id="UP000001312">
    <property type="component" value="Unassembled WGS sequence"/>
</dbReference>
<protein>
    <submittedName>
        <fullName evidence="1">Uncharacterized protein</fullName>
    </submittedName>
</protein>
<gene>
    <name evidence="1" type="ORF">SS1G_07934</name>
</gene>
<dbReference type="KEGG" id="ssl:SS1G_07934"/>
<accession>A7ERI0</accession>